<feature type="region of interest" description="Disordered" evidence="1">
    <location>
        <begin position="1"/>
        <end position="57"/>
    </location>
</feature>
<feature type="region of interest" description="Disordered" evidence="1">
    <location>
        <begin position="274"/>
        <end position="294"/>
    </location>
</feature>
<evidence type="ECO:0000313" key="4">
    <source>
        <dbReference type="Proteomes" id="UP000481861"/>
    </source>
</evidence>
<feature type="region of interest" description="Disordered" evidence="1">
    <location>
        <begin position="312"/>
        <end position="366"/>
    </location>
</feature>
<evidence type="ECO:0000313" key="3">
    <source>
        <dbReference type="EMBL" id="KAF2871720.1"/>
    </source>
</evidence>
<feature type="compositionally biased region" description="Polar residues" evidence="1">
    <location>
        <begin position="23"/>
        <end position="43"/>
    </location>
</feature>
<accession>A0A7C8M656</accession>
<feature type="compositionally biased region" description="Basic residues" evidence="1">
    <location>
        <begin position="1"/>
        <end position="12"/>
    </location>
</feature>
<dbReference type="SUPFAM" id="SSF52833">
    <property type="entry name" value="Thioredoxin-like"/>
    <property type="match status" value="1"/>
</dbReference>
<dbReference type="EMBL" id="JAADJZ010000011">
    <property type="protein sequence ID" value="KAF2871720.1"/>
    <property type="molecule type" value="Genomic_DNA"/>
</dbReference>
<dbReference type="Gene3D" id="3.40.30.10">
    <property type="entry name" value="Glutaredoxin"/>
    <property type="match status" value="1"/>
</dbReference>
<evidence type="ECO:0000256" key="1">
    <source>
        <dbReference type="SAM" id="MobiDB-lite"/>
    </source>
</evidence>
<feature type="region of interest" description="Disordered" evidence="1">
    <location>
        <begin position="397"/>
        <end position="434"/>
    </location>
</feature>
<organism evidence="3 4">
    <name type="scientific">Massariosphaeria phaeospora</name>
    <dbReference type="NCBI Taxonomy" id="100035"/>
    <lineage>
        <taxon>Eukaryota</taxon>
        <taxon>Fungi</taxon>
        <taxon>Dikarya</taxon>
        <taxon>Ascomycota</taxon>
        <taxon>Pezizomycotina</taxon>
        <taxon>Dothideomycetes</taxon>
        <taxon>Pleosporomycetidae</taxon>
        <taxon>Pleosporales</taxon>
        <taxon>Pleosporales incertae sedis</taxon>
        <taxon>Massariosphaeria</taxon>
    </lineage>
</organism>
<reference evidence="3 4" key="1">
    <citation type="submission" date="2020-01" db="EMBL/GenBank/DDBJ databases">
        <authorList>
            <consortium name="DOE Joint Genome Institute"/>
            <person name="Haridas S."/>
            <person name="Albert R."/>
            <person name="Binder M."/>
            <person name="Bloem J."/>
            <person name="Labutti K."/>
            <person name="Salamov A."/>
            <person name="Andreopoulos B."/>
            <person name="Baker S.E."/>
            <person name="Barry K."/>
            <person name="Bills G."/>
            <person name="Bluhm B.H."/>
            <person name="Cannon C."/>
            <person name="Castanera R."/>
            <person name="Culley D.E."/>
            <person name="Daum C."/>
            <person name="Ezra D."/>
            <person name="Gonzalez J.B."/>
            <person name="Henrissat B."/>
            <person name="Kuo A."/>
            <person name="Liang C."/>
            <person name="Lipzen A."/>
            <person name="Lutzoni F."/>
            <person name="Magnuson J."/>
            <person name="Mondo S."/>
            <person name="Nolan M."/>
            <person name="Ohm R."/>
            <person name="Pangilinan J."/>
            <person name="Park H.-J.H."/>
            <person name="Ramirez L."/>
            <person name="Alfaro M."/>
            <person name="Sun H."/>
            <person name="Tritt A."/>
            <person name="Yoshinaga Y."/>
            <person name="Zwiers L.-H.L."/>
            <person name="Turgeon B.G."/>
            <person name="Goodwin S.B."/>
            <person name="Spatafora J.W."/>
            <person name="Crous P.W."/>
            <person name="Grigoriev I.V."/>
        </authorList>
    </citation>
    <scope>NUCLEOTIDE SEQUENCE [LARGE SCALE GENOMIC DNA]</scope>
    <source>
        <strain evidence="3 4">CBS 611.86</strain>
    </source>
</reference>
<dbReference type="OrthoDB" id="3825435at2759"/>
<feature type="compositionally biased region" description="Low complexity" evidence="1">
    <location>
        <begin position="317"/>
        <end position="339"/>
    </location>
</feature>
<gene>
    <name evidence="3" type="ORF">BDV95DRAFT_607134</name>
</gene>
<comment type="caution">
    <text evidence="3">The sequence shown here is derived from an EMBL/GenBank/DDBJ whole genome shotgun (WGS) entry which is preliminary data.</text>
</comment>
<evidence type="ECO:0000259" key="2">
    <source>
        <dbReference type="Pfam" id="PF00085"/>
    </source>
</evidence>
<feature type="domain" description="Thioredoxin" evidence="2">
    <location>
        <begin position="2417"/>
        <end position="2499"/>
    </location>
</feature>
<name>A0A7C8M656_9PLEO</name>
<dbReference type="InterPro" id="IPR036249">
    <property type="entry name" value="Thioredoxin-like_sf"/>
</dbReference>
<protein>
    <recommendedName>
        <fullName evidence="2">Thioredoxin domain-containing protein</fullName>
    </recommendedName>
</protein>
<proteinExistence type="predicted"/>
<dbReference type="CDD" id="cd02947">
    <property type="entry name" value="TRX_family"/>
    <property type="match status" value="1"/>
</dbReference>
<keyword evidence="4" id="KW-1185">Reference proteome</keyword>
<dbReference type="Proteomes" id="UP000481861">
    <property type="component" value="Unassembled WGS sequence"/>
</dbReference>
<sequence>MGPKKRGRKRSAKPSADEPPTKKANTGNGDPTSNPSQSETKNAPQRKDKKVSPPQKVIQWILPRQTSPGDDDATFQFASRLLDCRLSRRVWDKDTKSRAKTLDPSPIWSPVLASTGANRKAAIRNVNRGSQDLARTFQQHVGATGNPSQNSRALFGATGETAVVASRSDDHPVITLSGSWRITITPSDGEPQTFDIVRVRGESEEHHRYWIRVPNNTNLIVNGQTFQYDNSKANKTKKEQVRELWIGSLDDFTVIELLGQPIFFWRRRDDLSYRPQEQGAPGAEPADGHGDDVQDDDLTVVWEEIDDLQYQDERQQAAEQQAADQQAADQQAADQQAVDQQDEVQSEIPAGSVPPKQGPSNQVAAPLVPSQQNPIQQDPVIPAEVHAHGNANQKLIDPALNHDAIPTPVKKRSSSSSNRSKSPQSPTDGDIFEGSTPCAYLKKRLEELEDEFVDSSESHVGKPLPDLLLGALNTVICAINGRQNPESGFCLLEYGSLPDTAESHTNRVPKRVVRAGRPLLLPMLHNEHMVLLVVQPDEDYTATVHVLDSRQWIFSKSDRDTVYQSALTVLRKTHWWRSITDDDEETQEPFTQSATWVAAAQKGDEEGSQFYAILSAWALAMRLELNVTFKPKIEEQFITEARKLIHLAIDHRSLDWKLLLAFFRCHGFITNKVRSPPQNRRFRHGPNFSIADDAERAARWDSQHVLFDFSRQLRVQLPAGRTHTGNFQSDRWDDNYKQEVVPDLIRTNPNTSLGELDTRFDQDVDIPEDFDACAYLRDNIPAQPIIAENVQKSDEDKFGLDRDVIFQAIAGVNQAITSFQPPRQGLAAIDLATLRSTVLPNVPNESADASVFGEGRLLLFPWSWQQHTVLVAVQVEPTEDADEPGGPKDLIKIYVLDSAPWIANQKERRITHLKSSKLIQSNGWNSGLEASLPEFTMWTNRVLNGENRYWQSGYYTIFNAWSVLLGLQPRSAFRPTGDFWLEAKTVVETVLDGTADWKLIWSFLRCHGFVAEERPPNPDRRFRRAINDKRLDSHLAYLRARRQWRSQQPDMPFHNNWKFPTGQPHSNEFASDNWDETDRTERVPTLYQGRRLRASLPASQLREWYVRLQRQPAQIDTTDIPAAVDDPCGYLRKRLAEISEDSHKQNLLAGIHVAMGMGQWLEEVDVDMAIASVTLAITRGQYATPTNSLGPVRAMSFLPALEKQLCGMISDFFPEYAAIRPGRPMIVPLIPGSRKLNEDQNERLSSHIGTHIILLVMRFDRDGLPAISVLDSMPWVLEDDTRDLVFGIAWNILRSSGWWRETHRTIDDFERDKPATATWSRCAVQVNDWLCGFLVILNAWSLALGLTVNPDFKADLSGNFLEELQMIVQLARAGLADWSLIYAFLRCHDFVTSDVVPSPARITNTLRIQDEEELKDHLKEIKVEEAESHGKKLSRIMIYANNLLRVPDGRKHNSTFPSDSWTEDTKNRVRELQEWGIDIDINRSAAQVDQDWDRHINSNLDEASDVVARIERRLQQHTGLSLQDSSLENIASDFHKYYLPDSSTGQELHEAMALVDACKYWFKKNKQLQQVQKLMSGKLKGTKSKELPKLGGFLEDEDIVAAISSVVGAIDSIQPLSNGRHAGGYTLSTSSWISMARTGHQDTAVRVARSRRCWFMPFCVDGELNVEVKNIREENKGGKNTGKSAGEQHKHTFLVVLQEEKDKSEFRTYILDPAPEHYADVRPFLLAKIEEAARNLGWHSNRNDQDQIGFSKVWRNVKVPRHGAKYGCGYHAIVNAWILALGLHPNHELEKMTEQIYKEIKNLAELACQGLLDWLTLFAFLKCRNLIAIPERSGPKIVKKHFRFHSTLIQLADSENTIGENTLGDRIKKMAAQDDELAQDSIDKTPYDRTLNVHFSKKTEGGREDSPSAADAPTLAKFAEHLGEDPGKVPNLAERFNMYLNKTLPTLNEDDKNGHCRYFKARYGLLQEIMEEMERRIDPVTKLPTWERLQRGDTVAFLTRDNVMAGIASVVRPLHERQLTSGYSNAGFAIAQGSDIAWGCRGGIHRDVDFVVSRPRRCWFMPVKIIDKIPRTLLVVIQEEEEYEGDPDTHVFRAYVLDSLEELSELSQRVRESLYPAVQRAAENLGWTSGHRFRGEFVEFETIYRGVKVARQVNNLHSALHTIVNAWILALGLTPNPTANFGATGLYPELYQMIRLALNGLVDWQLLVAWLICRGLVEETSLEYVLADRRFYQSLAPDLSDFIPADVAAEHDLARDDGSHYKMDRNTNVDFSTMLTTDYKVENIVMEEDEFRQLEEDRRALGLEVPQEEEEGTGNVAVQAPDDFEAILQRVLAESKILKRGDDYDEWDISGRDEWMMDSDEVDSDHDSLAFLDDYDTDPHRTLFGASLERSNQNRVFDNIRTPQDLHTLTMVSAAGNRPLITLWSASWCTTCQAVKPIVKALIEDEKVGEQEGGLGFAEVELDSVLIGDLGVKYMIMSMPTLLAFSRQEAQTETKLTKPEQMKNKEFLREWLLMEARRGGRAGGAGGSLLGDLLGRS</sequence>
<dbReference type="Pfam" id="PF00085">
    <property type="entry name" value="Thioredoxin"/>
    <property type="match status" value="1"/>
</dbReference>
<dbReference type="InterPro" id="IPR013766">
    <property type="entry name" value="Thioredoxin_domain"/>
</dbReference>